<dbReference type="Gene3D" id="3.40.50.720">
    <property type="entry name" value="NAD(P)-binding Rossmann-like Domain"/>
    <property type="match status" value="1"/>
</dbReference>
<dbReference type="RefSeq" id="WP_380013347.1">
    <property type="nucleotide sequence ID" value="NZ_JADIKI010000023.1"/>
</dbReference>
<accession>A0ABW8IKR8</accession>
<protein>
    <recommendedName>
        <fullName evidence="1">UDP-glucose 6-dehydrogenase</fullName>
    </recommendedName>
</protein>
<evidence type="ECO:0000259" key="2">
    <source>
        <dbReference type="Pfam" id="PF03721"/>
    </source>
</evidence>
<dbReference type="PANTHER" id="PTHR43750:SF3">
    <property type="entry name" value="UDP-GLUCOSE 6-DEHYDROGENASE TUAD"/>
    <property type="match status" value="1"/>
</dbReference>
<sequence length="84" mass="8855">MKVTVIGSGYVGLITEGCLSGMSNDVLCFDVDRNMIDVLNSGSVAIHGPRPAELIRRNLRAGRLQFSTDADAGVAQSMLCSVAL</sequence>
<dbReference type="EMBL" id="JADIKI010000023">
    <property type="protein sequence ID" value="MFK2855811.1"/>
    <property type="molecule type" value="Genomic_DNA"/>
</dbReference>
<keyword evidence="4" id="KW-1185">Reference proteome</keyword>
<dbReference type="InterPro" id="IPR036291">
    <property type="entry name" value="NAD(P)-bd_dom_sf"/>
</dbReference>
<proteinExistence type="predicted"/>
<evidence type="ECO:0000256" key="1">
    <source>
        <dbReference type="ARBA" id="ARBA00015132"/>
    </source>
</evidence>
<organism evidence="3 4">
    <name type="scientific">Dyella humi</name>
    <dbReference type="NCBI Taxonomy" id="1770547"/>
    <lineage>
        <taxon>Bacteria</taxon>
        <taxon>Pseudomonadati</taxon>
        <taxon>Pseudomonadota</taxon>
        <taxon>Gammaproteobacteria</taxon>
        <taxon>Lysobacterales</taxon>
        <taxon>Rhodanobacteraceae</taxon>
        <taxon>Dyella</taxon>
    </lineage>
</organism>
<gene>
    <name evidence="3" type="ORF">ISP18_14510</name>
</gene>
<dbReference type="Proteomes" id="UP001620409">
    <property type="component" value="Unassembled WGS sequence"/>
</dbReference>
<evidence type="ECO:0000313" key="3">
    <source>
        <dbReference type="EMBL" id="MFK2855811.1"/>
    </source>
</evidence>
<dbReference type="SUPFAM" id="SSF51735">
    <property type="entry name" value="NAD(P)-binding Rossmann-fold domains"/>
    <property type="match status" value="1"/>
</dbReference>
<name>A0ABW8IKR8_9GAMM</name>
<dbReference type="PANTHER" id="PTHR43750">
    <property type="entry name" value="UDP-GLUCOSE 6-DEHYDROGENASE TUAD"/>
    <property type="match status" value="1"/>
</dbReference>
<feature type="domain" description="UDP-glucose/GDP-mannose dehydrogenase N-terminal" evidence="2">
    <location>
        <begin position="1"/>
        <end position="80"/>
    </location>
</feature>
<reference evidence="3 4" key="1">
    <citation type="submission" date="2020-10" db="EMBL/GenBank/DDBJ databases">
        <title>Phylogeny of dyella-like bacteria.</title>
        <authorList>
            <person name="Fu J."/>
        </authorList>
    </citation>
    <scope>NUCLEOTIDE SEQUENCE [LARGE SCALE GENOMIC DNA]</scope>
    <source>
        <strain evidence="3 4">DHG40</strain>
    </source>
</reference>
<dbReference type="InterPro" id="IPR001732">
    <property type="entry name" value="UDP-Glc/GDP-Man_DH_N"/>
</dbReference>
<comment type="caution">
    <text evidence="3">The sequence shown here is derived from an EMBL/GenBank/DDBJ whole genome shotgun (WGS) entry which is preliminary data.</text>
</comment>
<dbReference type="Pfam" id="PF03721">
    <property type="entry name" value="UDPG_MGDP_dh_N"/>
    <property type="match status" value="1"/>
</dbReference>
<evidence type="ECO:0000313" key="4">
    <source>
        <dbReference type="Proteomes" id="UP001620409"/>
    </source>
</evidence>